<keyword evidence="3" id="KW-1185">Reference proteome</keyword>
<sequence>RYSQEGIPFPPPLATNPSPSPAIPPTPGHLCFPGDRCAVNARCLQFSLRPCETRAANPGPKRDATPSRRIHIRPELGELLEEQGTAALIAPNIILIGCQLALLQFQDEPGQYR</sequence>
<evidence type="ECO:0000313" key="3">
    <source>
        <dbReference type="Proteomes" id="UP000008021"/>
    </source>
</evidence>
<dbReference type="HOGENOM" id="CLU_2139904_0_0_1"/>
<evidence type="ECO:0000313" key="2">
    <source>
        <dbReference type="EnsemblPlants" id="OMERI01G00560.2"/>
    </source>
</evidence>
<accession>A0A0E0BW37</accession>
<organism evidence="2">
    <name type="scientific">Oryza meridionalis</name>
    <dbReference type="NCBI Taxonomy" id="40149"/>
    <lineage>
        <taxon>Eukaryota</taxon>
        <taxon>Viridiplantae</taxon>
        <taxon>Streptophyta</taxon>
        <taxon>Embryophyta</taxon>
        <taxon>Tracheophyta</taxon>
        <taxon>Spermatophyta</taxon>
        <taxon>Magnoliopsida</taxon>
        <taxon>Liliopsida</taxon>
        <taxon>Poales</taxon>
        <taxon>Poaceae</taxon>
        <taxon>BOP clade</taxon>
        <taxon>Oryzoideae</taxon>
        <taxon>Oryzeae</taxon>
        <taxon>Oryzinae</taxon>
        <taxon>Oryza</taxon>
    </lineage>
</organism>
<protein>
    <submittedName>
        <fullName evidence="2">Uncharacterized protein</fullName>
    </submittedName>
</protein>
<dbReference type="Proteomes" id="UP000008021">
    <property type="component" value="Chromosome 1"/>
</dbReference>
<proteinExistence type="predicted"/>
<dbReference type="Gramene" id="OMERI01G00560.2">
    <property type="protein sequence ID" value="OMERI01G00560.2"/>
    <property type="gene ID" value="OMERI01G00560"/>
</dbReference>
<dbReference type="AlphaFoldDB" id="A0A0E0BW37"/>
<dbReference type="EnsemblPlants" id="OMERI01G00560.2">
    <property type="protein sequence ID" value="OMERI01G00560.2"/>
    <property type="gene ID" value="OMERI01G00560"/>
</dbReference>
<feature type="compositionally biased region" description="Pro residues" evidence="1">
    <location>
        <begin position="8"/>
        <end position="22"/>
    </location>
</feature>
<feature type="region of interest" description="Disordered" evidence="1">
    <location>
        <begin position="1"/>
        <end position="22"/>
    </location>
</feature>
<name>A0A0E0BW37_9ORYZ</name>
<evidence type="ECO:0000256" key="1">
    <source>
        <dbReference type="SAM" id="MobiDB-lite"/>
    </source>
</evidence>
<reference evidence="2" key="2">
    <citation type="submission" date="2018-05" db="EMBL/GenBank/DDBJ databases">
        <title>OmerRS3 (Oryza meridionalis Reference Sequence Version 3).</title>
        <authorList>
            <person name="Zhang J."/>
            <person name="Kudrna D."/>
            <person name="Lee S."/>
            <person name="Talag J."/>
            <person name="Welchert J."/>
            <person name="Wing R.A."/>
        </authorList>
    </citation>
    <scope>NUCLEOTIDE SEQUENCE [LARGE SCALE GENOMIC DNA]</scope>
    <source>
        <strain evidence="2">cv. OR44</strain>
    </source>
</reference>
<reference evidence="2" key="1">
    <citation type="submission" date="2015-04" db="UniProtKB">
        <authorList>
            <consortium name="EnsemblPlants"/>
        </authorList>
    </citation>
    <scope>IDENTIFICATION</scope>
</reference>